<dbReference type="CDD" id="cd00130">
    <property type="entry name" value="PAS"/>
    <property type="match status" value="1"/>
</dbReference>
<evidence type="ECO:0000256" key="2">
    <source>
        <dbReference type="ARBA" id="ARBA00023125"/>
    </source>
</evidence>
<evidence type="ECO:0000259" key="4">
    <source>
        <dbReference type="PROSITE" id="PS50043"/>
    </source>
</evidence>
<evidence type="ECO:0000256" key="3">
    <source>
        <dbReference type="ARBA" id="ARBA00023163"/>
    </source>
</evidence>
<dbReference type="Pfam" id="PF08447">
    <property type="entry name" value="PAS_3"/>
    <property type="match status" value="1"/>
</dbReference>
<gene>
    <name evidence="6" type="ORF">G6047_16450</name>
</gene>
<dbReference type="PROSITE" id="PS50043">
    <property type="entry name" value="HTH_LUXR_2"/>
    <property type="match status" value="1"/>
</dbReference>
<dbReference type="SMART" id="SM00421">
    <property type="entry name" value="HTH_LUXR"/>
    <property type="match status" value="1"/>
</dbReference>
<protein>
    <submittedName>
        <fullName evidence="6">PAS domain-containing protein</fullName>
    </submittedName>
</protein>
<dbReference type="InterPro" id="IPR035965">
    <property type="entry name" value="PAS-like_dom_sf"/>
</dbReference>
<dbReference type="SUPFAM" id="SSF55785">
    <property type="entry name" value="PYP-like sensor domain (PAS domain)"/>
    <property type="match status" value="1"/>
</dbReference>
<dbReference type="PRINTS" id="PR00038">
    <property type="entry name" value="HTHLUXR"/>
</dbReference>
<evidence type="ECO:0000313" key="6">
    <source>
        <dbReference type="EMBL" id="NMH29632.1"/>
    </source>
</evidence>
<reference evidence="6" key="1">
    <citation type="submission" date="2020-02" db="EMBL/GenBank/DDBJ databases">
        <title>Flavobacterium sp. genome.</title>
        <authorList>
            <person name="Jung H.S."/>
            <person name="Baek J.H."/>
            <person name="Jeon C.O."/>
        </authorList>
    </citation>
    <scope>NUCLEOTIDE SEQUENCE</scope>
    <source>
        <strain evidence="6">SE-s28</strain>
    </source>
</reference>
<evidence type="ECO:0000256" key="1">
    <source>
        <dbReference type="ARBA" id="ARBA00023015"/>
    </source>
</evidence>
<keyword evidence="7" id="KW-1185">Reference proteome</keyword>
<evidence type="ECO:0000313" key="7">
    <source>
        <dbReference type="Proteomes" id="UP000712080"/>
    </source>
</evidence>
<name>A0A972FX40_9FLAO</name>
<dbReference type="InterPro" id="IPR013655">
    <property type="entry name" value="PAS_fold_3"/>
</dbReference>
<accession>A0A972FX40</accession>
<dbReference type="GO" id="GO:0003677">
    <property type="term" value="F:DNA binding"/>
    <property type="evidence" value="ECO:0007669"/>
    <property type="project" value="UniProtKB-KW"/>
</dbReference>
<dbReference type="SUPFAM" id="SSF46894">
    <property type="entry name" value="C-terminal effector domain of the bipartite response regulators"/>
    <property type="match status" value="1"/>
</dbReference>
<dbReference type="CDD" id="cd06170">
    <property type="entry name" value="LuxR_C_like"/>
    <property type="match status" value="1"/>
</dbReference>
<dbReference type="Pfam" id="PF00196">
    <property type="entry name" value="GerE"/>
    <property type="match status" value="1"/>
</dbReference>
<dbReference type="InterPro" id="IPR000792">
    <property type="entry name" value="Tscrpt_reg_LuxR_C"/>
</dbReference>
<dbReference type="InterPro" id="IPR036388">
    <property type="entry name" value="WH-like_DNA-bd_sf"/>
</dbReference>
<dbReference type="InterPro" id="IPR000700">
    <property type="entry name" value="PAS-assoc_C"/>
</dbReference>
<dbReference type="RefSeq" id="WP_169528712.1">
    <property type="nucleotide sequence ID" value="NZ_JAAMPU010000108.1"/>
</dbReference>
<dbReference type="Gene3D" id="3.30.450.20">
    <property type="entry name" value="PAS domain"/>
    <property type="match status" value="1"/>
</dbReference>
<keyword evidence="1" id="KW-0805">Transcription regulation</keyword>
<dbReference type="Gene3D" id="1.10.10.10">
    <property type="entry name" value="Winged helix-like DNA-binding domain superfamily/Winged helix DNA-binding domain"/>
    <property type="match status" value="1"/>
</dbReference>
<dbReference type="GO" id="GO:0006355">
    <property type="term" value="P:regulation of DNA-templated transcription"/>
    <property type="evidence" value="ECO:0007669"/>
    <property type="project" value="InterPro"/>
</dbReference>
<organism evidence="6 7">
    <name type="scientific">Flavobacterium silvaticum</name>
    <dbReference type="NCBI Taxonomy" id="1852020"/>
    <lineage>
        <taxon>Bacteria</taxon>
        <taxon>Pseudomonadati</taxon>
        <taxon>Bacteroidota</taxon>
        <taxon>Flavobacteriia</taxon>
        <taxon>Flavobacteriales</taxon>
        <taxon>Flavobacteriaceae</taxon>
        <taxon>Flavobacterium</taxon>
    </lineage>
</organism>
<feature type="domain" description="HTH luxR-type" evidence="4">
    <location>
        <begin position="187"/>
        <end position="251"/>
    </location>
</feature>
<dbReference type="AlphaFoldDB" id="A0A972FX40"/>
<dbReference type="InterPro" id="IPR016032">
    <property type="entry name" value="Sig_transdc_resp-reg_C-effctor"/>
</dbReference>
<dbReference type="PANTHER" id="PTHR44688">
    <property type="entry name" value="DNA-BINDING TRANSCRIPTIONAL ACTIVATOR DEVR_DOSR"/>
    <property type="match status" value="1"/>
</dbReference>
<feature type="domain" description="PAC" evidence="5">
    <location>
        <begin position="114"/>
        <end position="167"/>
    </location>
</feature>
<dbReference type="InterPro" id="IPR000014">
    <property type="entry name" value="PAS"/>
</dbReference>
<dbReference type="PROSITE" id="PS00622">
    <property type="entry name" value="HTH_LUXR_1"/>
    <property type="match status" value="1"/>
</dbReference>
<evidence type="ECO:0000259" key="5">
    <source>
        <dbReference type="PROSITE" id="PS50113"/>
    </source>
</evidence>
<dbReference type="Proteomes" id="UP000712080">
    <property type="component" value="Unassembled WGS sequence"/>
</dbReference>
<keyword evidence="3" id="KW-0804">Transcription</keyword>
<dbReference type="PROSITE" id="PS50113">
    <property type="entry name" value="PAC"/>
    <property type="match status" value="1"/>
</dbReference>
<proteinExistence type="predicted"/>
<sequence>MKPSLFSQAQTVWKSVMSDLPEAARVDISVYKKILELFHVGRFYYYFIDWRLPQMVFISPEIEDILGFPSSMVDIPFLMSLIHEDDHPTFLNHEATVVEFLGTLSPEQKLRYKMSYDYRIKKADGTYIRILQQAIALKCDDDGNLLLTLGVHTDISHLKDSKKSVLSFLGLEGEPSYIDVKPKEIFEQSAELFTAREKEIIGYILRGNQTSEIAQALNISRHTVDSHRKNILSKSGTKSTLDLAMKVISEGLI</sequence>
<comment type="caution">
    <text evidence="6">The sequence shown here is derived from an EMBL/GenBank/DDBJ whole genome shotgun (WGS) entry which is preliminary data.</text>
</comment>
<keyword evidence="2" id="KW-0238">DNA-binding</keyword>
<dbReference type="EMBL" id="JAAMPU010000108">
    <property type="protein sequence ID" value="NMH29632.1"/>
    <property type="molecule type" value="Genomic_DNA"/>
</dbReference>
<dbReference type="PANTHER" id="PTHR44688:SF16">
    <property type="entry name" value="DNA-BINDING TRANSCRIPTIONAL ACTIVATOR DEVR_DOSR"/>
    <property type="match status" value="1"/>
</dbReference>